<evidence type="ECO:0000313" key="4">
    <source>
        <dbReference type="Proteomes" id="UP000001067"/>
    </source>
</evidence>
<dbReference type="KEGG" id="pte:PTT_10259"/>
<dbReference type="eggNOG" id="ENOG502R1NR">
    <property type="taxonomic scope" value="Eukaryota"/>
</dbReference>
<dbReference type="Proteomes" id="UP000001067">
    <property type="component" value="Unassembled WGS sequence"/>
</dbReference>
<feature type="region of interest" description="Disordered" evidence="1">
    <location>
        <begin position="107"/>
        <end position="220"/>
    </location>
</feature>
<evidence type="ECO:0000256" key="2">
    <source>
        <dbReference type="SAM" id="SignalP"/>
    </source>
</evidence>
<feature type="signal peptide" evidence="2">
    <location>
        <begin position="1"/>
        <end position="22"/>
    </location>
</feature>
<reference evidence="3 4" key="1">
    <citation type="journal article" date="2010" name="Genome Biol.">
        <title>A first genome assembly of the barley fungal pathogen Pyrenophora teres f. teres.</title>
        <authorList>
            <person name="Ellwood S.R."/>
            <person name="Liu Z."/>
            <person name="Syme R.A."/>
            <person name="Lai Z."/>
            <person name="Hane J.K."/>
            <person name="Keiper F."/>
            <person name="Moffat C.S."/>
            <person name="Oliver R.P."/>
            <person name="Friesen T.L."/>
        </authorList>
    </citation>
    <scope>NUCLEOTIDE SEQUENCE [LARGE SCALE GENOMIC DNA]</scope>
    <source>
        <strain evidence="3 4">0-1</strain>
    </source>
</reference>
<feature type="chain" id="PRO_5003181397" evidence="2">
    <location>
        <begin position="23"/>
        <end position="238"/>
    </location>
</feature>
<feature type="compositionally biased region" description="Polar residues" evidence="1">
    <location>
        <begin position="179"/>
        <end position="201"/>
    </location>
</feature>
<feature type="non-terminal residue" evidence="3">
    <location>
        <position position="238"/>
    </location>
</feature>
<dbReference type="AlphaFoldDB" id="E3RNU5"/>
<feature type="compositionally biased region" description="Low complexity" evidence="1">
    <location>
        <begin position="115"/>
        <end position="138"/>
    </location>
</feature>
<dbReference type="OrthoDB" id="3695688at2759"/>
<evidence type="ECO:0000256" key="1">
    <source>
        <dbReference type="SAM" id="MobiDB-lite"/>
    </source>
</evidence>
<name>E3RNU5_PYRTT</name>
<evidence type="ECO:0000313" key="3">
    <source>
        <dbReference type="EMBL" id="EFQ92601.1"/>
    </source>
</evidence>
<organism evidence="4">
    <name type="scientific">Pyrenophora teres f. teres (strain 0-1)</name>
    <name type="common">Barley net blotch fungus</name>
    <name type="synonym">Drechslera teres f. teres</name>
    <dbReference type="NCBI Taxonomy" id="861557"/>
    <lineage>
        <taxon>Eukaryota</taxon>
        <taxon>Fungi</taxon>
        <taxon>Dikarya</taxon>
        <taxon>Ascomycota</taxon>
        <taxon>Pezizomycotina</taxon>
        <taxon>Dothideomycetes</taxon>
        <taxon>Pleosporomycetidae</taxon>
        <taxon>Pleosporales</taxon>
        <taxon>Pleosporineae</taxon>
        <taxon>Pleosporaceae</taxon>
        <taxon>Pyrenophora</taxon>
    </lineage>
</organism>
<dbReference type="EMBL" id="GL534240">
    <property type="protein sequence ID" value="EFQ92601.1"/>
    <property type="molecule type" value="Genomic_DNA"/>
</dbReference>
<dbReference type="HOGENOM" id="CLU_1168310_0_0_1"/>
<protein>
    <submittedName>
        <fullName evidence="3">Uncharacterized protein</fullName>
    </submittedName>
</protein>
<proteinExistence type="predicted"/>
<keyword evidence="4" id="KW-1185">Reference proteome</keyword>
<accession>E3RNU5</accession>
<feature type="compositionally biased region" description="Polar residues" evidence="1">
    <location>
        <begin position="155"/>
        <end position="170"/>
    </location>
</feature>
<sequence>MRTTSSSWVQALLLISAATTQATLNLHETNVRPEAIGRRIQDLISGEVHSANALDNGNLVARNAQNGLDANALLAGIAQSQGQKPSTGDIVSSDIAGSLANQVAGGSTPSINDVLNGLNGQQQSGTNSQSTSQQQGQTAPVGTTPQAAQGIAPGGSQSAPGVVSGSSQPAQGVAPGANQAASSTTQSGSPRPASDINTSNPAGDLANQLAPQTQSENPVVDVGGSLVNQLLPGAQSPQ</sequence>
<gene>
    <name evidence="3" type="ORF">PTT_10259</name>
</gene>
<keyword evidence="2" id="KW-0732">Signal</keyword>